<gene>
    <name evidence="1" type="ORF">SLUN_04855</name>
</gene>
<protein>
    <submittedName>
        <fullName evidence="1">Uncharacterized protein</fullName>
    </submittedName>
</protein>
<proteinExistence type="predicted"/>
<dbReference type="EMBL" id="CP026304">
    <property type="protein sequence ID" value="AVZ71620.1"/>
    <property type="molecule type" value="Genomic_DNA"/>
</dbReference>
<keyword evidence="2" id="KW-1185">Reference proteome</keyword>
<dbReference type="AlphaFoldDB" id="A0A2R4SXK5"/>
<evidence type="ECO:0000313" key="1">
    <source>
        <dbReference type="EMBL" id="AVZ71620.1"/>
    </source>
</evidence>
<accession>A0A2R4SXK5</accession>
<name>A0A2R4SXK5_9ACTN</name>
<dbReference type="Proteomes" id="UP000244201">
    <property type="component" value="Chromosome"/>
</dbReference>
<dbReference type="KEGG" id="slk:SLUN_04855"/>
<reference evidence="1 2" key="1">
    <citation type="submission" date="2018-01" db="EMBL/GenBank/DDBJ databases">
        <title>Complete genome sequence of Streptomyces lunaelactis MM109T, a Ferroverdin A producer isolated from cave moonmilk deposits.</title>
        <authorList>
            <person name="Naome A."/>
            <person name="Martinet L."/>
            <person name="Maciejewska M."/>
            <person name="Anderssen S."/>
            <person name="Adam D."/>
            <person name="Tenconi E."/>
            <person name="Deflandre B."/>
            <person name="Arguelles-Arias A."/>
            <person name="Calusinska M."/>
            <person name="Copieters W."/>
            <person name="Karim L."/>
            <person name="Hanikenne M."/>
            <person name="Baurain D."/>
            <person name="van Wezel G."/>
            <person name="Smargiasso N."/>
            <person name="de Pauw E."/>
            <person name="Delfosse P."/>
            <person name="Rigali S."/>
        </authorList>
    </citation>
    <scope>NUCLEOTIDE SEQUENCE [LARGE SCALE GENOMIC DNA]</scope>
    <source>
        <strain evidence="1 2">MM109</strain>
    </source>
</reference>
<organism evidence="1 2">
    <name type="scientific">Streptomyces lunaelactis</name>
    <dbReference type="NCBI Taxonomy" id="1535768"/>
    <lineage>
        <taxon>Bacteria</taxon>
        <taxon>Bacillati</taxon>
        <taxon>Actinomycetota</taxon>
        <taxon>Actinomycetes</taxon>
        <taxon>Kitasatosporales</taxon>
        <taxon>Streptomycetaceae</taxon>
        <taxon>Streptomyces</taxon>
    </lineage>
</organism>
<evidence type="ECO:0000313" key="2">
    <source>
        <dbReference type="Proteomes" id="UP000244201"/>
    </source>
</evidence>
<sequence>MICFDRIPMTHHVECVAIRAADVESAELLPLANAIASAAESRRTSANACASTQATLPRALWKRRPR</sequence>